<keyword evidence="2" id="KW-1185">Reference proteome</keyword>
<dbReference type="RefSeq" id="WP_138288277.1">
    <property type="nucleotide sequence ID" value="NZ_CP058350.1"/>
</dbReference>
<organism evidence="1 2">
    <name type="scientific">Peteryoungia desertarenae</name>
    <dbReference type="NCBI Taxonomy" id="1813451"/>
    <lineage>
        <taxon>Bacteria</taxon>
        <taxon>Pseudomonadati</taxon>
        <taxon>Pseudomonadota</taxon>
        <taxon>Alphaproteobacteria</taxon>
        <taxon>Hyphomicrobiales</taxon>
        <taxon>Rhizobiaceae</taxon>
        <taxon>Peteryoungia</taxon>
    </lineage>
</organism>
<evidence type="ECO:0000313" key="1">
    <source>
        <dbReference type="EMBL" id="QLF69801.1"/>
    </source>
</evidence>
<proteinExistence type="predicted"/>
<name>A0ABX6QMJ0_9HYPH</name>
<evidence type="ECO:0000313" key="2">
    <source>
        <dbReference type="Proteomes" id="UP000308530"/>
    </source>
</evidence>
<accession>A0ABX6QMJ0</accession>
<gene>
    <name evidence="1" type="ORF">FE840_009750</name>
</gene>
<sequence length="245" mass="26467">MTRKQMLYSAAGLIVAIIVLDGAVSLYRASDRSSGPLDLSMVSKIRVTGMASNIEISANQEAPYTAELFGERRGWGAIWHSGWFADGCPSEGSMRIDGDTLLVDVGEGSRFFDWSDCEMTLSANLRSDAAVMIDQQASRSEIRGDFSVLQIRSDAGDVRFTGHAEHLSLSGAALRARLVYDKVRQSEAIAISGKMLDATVTFLVPTPVSYAVEAVASYVDSALPNTPGAKPEILIRGEMARVRIE</sequence>
<dbReference type="EMBL" id="CP058350">
    <property type="protein sequence ID" value="QLF69801.1"/>
    <property type="molecule type" value="Genomic_DNA"/>
</dbReference>
<protein>
    <submittedName>
        <fullName evidence="1">Uncharacterized protein</fullName>
    </submittedName>
</protein>
<dbReference type="Proteomes" id="UP000308530">
    <property type="component" value="Chromosome"/>
</dbReference>
<reference evidence="1 2" key="1">
    <citation type="submission" date="2020-06" db="EMBL/GenBank/DDBJ databases">
        <title>Genome sequence of Rhizobium sp strain ADMK78.</title>
        <authorList>
            <person name="Rahi P."/>
        </authorList>
    </citation>
    <scope>NUCLEOTIDE SEQUENCE [LARGE SCALE GENOMIC DNA]</scope>
    <source>
        <strain evidence="1 2">ADMK78</strain>
    </source>
</reference>